<protein>
    <submittedName>
        <fullName evidence="1">Uncharacterized protein</fullName>
    </submittedName>
</protein>
<keyword evidence="2" id="KW-1185">Reference proteome</keyword>
<proteinExistence type="predicted"/>
<reference evidence="1 2" key="1">
    <citation type="submission" date="2018-08" db="EMBL/GenBank/DDBJ databases">
        <title>Form III RuBisCO-mediated autotrophy in Thermodesulfobium bacteria.</title>
        <authorList>
            <person name="Toshchakov S.V."/>
            <person name="Kublanov I.V."/>
            <person name="Frolov E."/>
            <person name="Bonch-Osmolovskaya E.A."/>
            <person name="Tourova T.P."/>
            <person name="Chernych N.A."/>
            <person name="Lebedinsky A.V."/>
        </authorList>
    </citation>
    <scope>NUCLEOTIDE SEQUENCE [LARGE SCALE GENOMIC DNA]</scope>
    <source>
        <strain evidence="1 2">SR</strain>
    </source>
</reference>
<sequence>MNLRVLEECGRVAELDPATLLDSIGINAYSINWEEKKVLLPLRYFPRVTEYFGVPTVPGQVAVIRCGWTWMLCDPLPEVA</sequence>
<comment type="caution">
    <text evidence="1">The sequence shown here is derived from an EMBL/GenBank/DDBJ whole genome shotgun (WGS) entry which is preliminary data.</text>
</comment>
<dbReference type="OrthoDB" id="9844037at2"/>
<dbReference type="AlphaFoldDB" id="A0A3D8P2Q0"/>
<dbReference type="Proteomes" id="UP000256329">
    <property type="component" value="Unassembled WGS sequence"/>
</dbReference>
<evidence type="ECO:0000313" key="2">
    <source>
        <dbReference type="Proteomes" id="UP000256329"/>
    </source>
</evidence>
<accession>A0A3D8P2Q0</accession>
<dbReference type="RefSeq" id="WP_115793418.1">
    <property type="nucleotide sequence ID" value="NZ_QSLN01000030.1"/>
</dbReference>
<evidence type="ECO:0000313" key="1">
    <source>
        <dbReference type="EMBL" id="RDV80740.1"/>
    </source>
</evidence>
<dbReference type="EMBL" id="QSLN01000030">
    <property type="protein sequence ID" value="RDV80740.1"/>
    <property type="molecule type" value="Genomic_DNA"/>
</dbReference>
<name>A0A3D8P2Q0_9THEO</name>
<organism evidence="1 2">
    <name type="scientific">Ammonifex thiophilus</name>
    <dbReference type="NCBI Taxonomy" id="444093"/>
    <lineage>
        <taxon>Bacteria</taxon>
        <taxon>Bacillati</taxon>
        <taxon>Bacillota</taxon>
        <taxon>Clostridia</taxon>
        <taxon>Thermoanaerobacterales</taxon>
        <taxon>Thermoanaerobacteraceae</taxon>
        <taxon>Ammonifex</taxon>
    </lineage>
</organism>
<gene>
    <name evidence="1" type="ORF">DXX99_10430</name>
</gene>